<protein>
    <submittedName>
        <fullName evidence="3">Cell fate regulator YaaT (PSP1 superfamily)</fullName>
    </submittedName>
</protein>
<dbReference type="OrthoDB" id="9779344at2"/>
<dbReference type="NCBIfam" id="NF041131">
    <property type="entry name" value="RicT_YaaT_fam"/>
    <property type="match status" value="1"/>
</dbReference>
<evidence type="ECO:0000313" key="3">
    <source>
        <dbReference type="EMBL" id="TDO05001.1"/>
    </source>
</evidence>
<dbReference type="RefSeq" id="WP_133463132.1">
    <property type="nucleotide sequence ID" value="NZ_SNWV01000011.1"/>
</dbReference>
<sequence>MPMGCSGCSFNTDGDRPTMLGTYDWLNDLPDTTHLSNIVEVRFKGTRKEFFKNEDGLPLKIGDLIVVATNPGHDVGTVSLLGKLAEKQFVRKIRKPERYQWNKVYRKATNADKDKYEAARKREYPVMVRSRQLANELGLEMKIGDVEFRGDNAKAIFYYIAEGRVDFRELIRRYAREFHIKVEMKQIGARQEAGRVGGIGSCGRELCCSSWRTDFDSVTSDAAIQQGLSPNAEKMAGKCGKLKCCLMYELDTYLEAQEDFPNELLALETSKGLARHFKTEILNKKIWYTLEEAYGTKPLVLDLEDVKKIIQLNKRGKRPSLEEYLSADVKLENEMSVGSVNTEIIEKNQHKKKRRKKKYSKNPNQQRRRKNTTNKS</sequence>
<dbReference type="EMBL" id="SNWI01000001">
    <property type="protein sequence ID" value="TDO05001.1"/>
    <property type="molecule type" value="Genomic_DNA"/>
</dbReference>
<dbReference type="AlphaFoldDB" id="A0A4R6HB90"/>
<dbReference type="GO" id="GO:0005737">
    <property type="term" value="C:cytoplasm"/>
    <property type="evidence" value="ECO:0007669"/>
    <property type="project" value="TreeGrafter"/>
</dbReference>
<organism evidence="3 4">
    <name type="scientific">Sunxiuqinia elliptica</name>
    <dbReference type="NCBI Taxonomy" id="655355"/>
    <lineage>
        <taxon>Bacteria</taxon>
        <taxon>Pseudomonadati</taxon>
        <taxon>Bacteroidota</taxon>
        <taxon>Bacteroidia</taxon>
        <taxon>Marinilabiliales</taxon>
        <taxon>Prolixibacteraceae</taxon>
        <taxon>Sunxiuqinia</taxon>
    </lineage>
</organism>
<name>A0A4R6HB90_9BACT</name>
<evidence type="ECO:0000256" key="1">
    <source>
        <dbReference type="SAM" id="MobiDB-lite"/>
    </source>
</evidence>
<proteinExistence type="predicted"/>
<reference evidence="3 4" key="1">
    <citation type="submission" date="2019-03" db="EMBL/GenBank/DDBJ databases">
        <title>Freshwater and sediment microbial communities from various areas in North America, analyzing microbe dynamics in response to fracking.</title>
        <authorList>
            <person name="Lamendella R."/>
        </authorList>
    </citation>
    <scope>NUCLEOTIDE SEQUENCE [LARGE SCALE GENOMIC DNA]</scope>
    <source>
        <strain evidence="3 4">114D</strain>
    </source>
</reference>
<dbReference type="PANTHER" id="PTHR43830">
    <property type="entry name" value="PROTEIN PSP1"/>
    <property type="match status" value="1"/>
</dbReference>
<comment type="caution">
    <text evidence="3">The sequence shown here is derived from an EMBL/GenBank/DDBJ whole genome shotgun (WGS) entry which is preliminary data.</text>
</comment>
<evidence type="ECO:0000259" key="2">
    <source>
        <dbReference type="PROSITE" id="PS51411"/>
    </source>
</evidence>
<dbReference type="Proteomes" id="UP000294848">
    <property type="component" value="Unassembled WGS sequence"/>
</dbReference>
<dbReference type="PANTHER" id="PTHR43830:SF3">
    <property type="entry name" value="PROTEIN PSP1"/>
    <property type="match status" value="1"/>
</dbReference>
<feature type="domain" description="PSP1 C-terminal" evidence="2">
    <location>
        <begin position="102"/>
        <end position="187"/>
    </location>
</feature>
<dbReference type="PROSITE" id="PS51411">
    <property type="entry name" value="PSP1_C"/>
    <property type="match status" value="1"/>
</dbReference>
<dbReference type="InterPro" id="IPR047767">
    <property type="entry name" value="PSP1-like"/>
</dbReference>
<dbReference type="InterPro" id="IPR007557">
    <property type="entry name" value="PSP1_C"/>
</dbReference>
<evidence type="ECO:0000313" key="4">
    <source>
        <dbReference type="Proteomes" id="UP000294848"/>
    </source>
</evidence>
<accession>A0A4R6HB90</accession>
<feature type="region of interest" description="Disordered" evidence="1">
    <location>
        <begin position="340"/>
        <end position="376"/>
    </location>
</feature>
<feature type="compositionally biased region" description="Basic residues" evidence="1">
    <location>
        <begin position="349"/>
        <end position="376"/>
    </location>
</feature>
<dbReference type="Pfam" id="PF04468">
    <property type="entry name" value="PSP1"/>
    <property type="match status" value="1"/>
</dbReference>
<gene>
    <name evidence="3" type="ORF">DET52_101353</name>
</gene>